<sequence>MKKKMFLILIVIVLFLCSSNLIFSKEPPTHGTYPLQIKYPKLMLYRGNSDFKQIALTFDDGPDQRFTPKILDVLKKHDVKATFFLLGVRVQKNPNVAKRIVQEQHVVGNHTYWHPNLVKSGALDLTWEIKKTEQQIKETTGYETTLFRSPYGIANDKLVQKLAELNYRGVGWSVDTEDWKSLPSKKIVSNVINNIHSGGIILMHSAGHWTQDLSGTVNALDRLIPALKKEGYEFVSIPEMWDRMPENDLK</sequence>
<dbReference type="InterPro" id="IPR011330">
    <property type="entry name" value="Glyco_hydro/deAcase_b/a-brl"/>
</dbReference>
<feature type="domain" description="NodB homology" evidence="1">
    <location>
        <begin position="52"/>
        <end position="235"/>
    </location>
</feature>
<dbReference type="EMBL" id="JAVAMP010000009">
    <property type="protein sequence ID" value="MDP5275643.1"/>
    <property type="molecule type" value="Genomic_DNA"/>
</dbReference>
<dbReference type="GO" id="GO:0016787">
    <property type="term" value="F:hydrolase activity"/>
    <property type="evidence" value="ECO:0007669"/>
    <property type="project" value="UniProtKB-KW"/>
</dbReference>
<dbReference type="EC" id="3.-.-.-" evidence="2"/>
<dbReference type="Gene3D" id="3.20.20.370">
    <property type="entry name" value="Glycoside hydrolase/deacetylase"/>
    <property type="match status" value="1"/>
</dbReference>
<proteinExistence type="predicted"/>
<dbReference type="InterPro" id="IPR002509">
    <property type="entry name" value="NODB_dom"/>
</dbReference>
<evidence type="ECO:0000313" key="3">
    <source>
        <dbReference type="Proteomes" id="UP001231941"/>
    </source>
</evidence>
<comment type="caution">
    <text evidence="2">The sequence shown here is derived from an EMBL/GenBank/DDBJ whole genome shotgun (WGS) entry which is preliminary data.</text>
</comment>
<accession>A0ABT9J244</accession>
<evidence type="ECO:0000313" key="2">
    <source>
        <dbReference type="EMBL" id="MDP5275643.1"/>
    </source>
</evidence>
<dbReference type="RefSeq" id="WP_305992956.1">
    <property type="nucleotide sequence ID" value="NZ_JAVAMP010000009.1"/>
</dbReference>
<reference evidence="2 3" key="1">
    <citation type="submission" date="2023-08" db="EMBL/GenBank/DDBJ databases">
        <authorList>
            <person name="Park J.-S."/>
        </authorList>
    </citation>
    <scope>NUCLEOTIDE SEQUENCE [LARGE SCALE GENOMIC DNA]</scope>
    <source>
        <strain evidence="2 3">2205SS18-9</strain>
    </source>
</reference>
<dbReference type="Pfam" id="PF01522">
    <property type="entry name" value="Polysacc_deac_1"/>
    <property type="match status" value="1"/>
</dbReference>
<dbReference type="PROSITE" id="PS51677">
    <property type="entry name" value="NODB"/>
    <property type="match status" value="1"/>
</dbReference>
<protein>
    <submittedName>
        <fullName evidence="2">Polysaccharide deacetylase family protein</fullName>
        <ecNumber evidence="2">3.-.-.-</ecNumber>
    </submittedName>
</protein>
<dbReference type="InterPro" id="IPR050248">
    <property type="entry name" value="Polysacc_deacetylase_ArnD"/>
</dbReference>
<evidence type="ECO:0000259" key="1">
    <source>
        <dbReference type="PROSITE" id="PS51677"/>
    </source>
</evidence>
<dbReference type="PANTHER" id="PTHR10587">
    <property type="entry name" value="GLYCOSYL TRANSFERASE-RELATED"/>
    <property type="match status" value="1"/>
</dbReference>
<dbReference type="SUPFAM" id="SSF88713">
    <property type="entry name" value="Glycoside hydrolase/deacetylase"/>
    <property type="match status" value="1"/>
</dbReference>
<dbReference type="CDD" id="cd10917">
    <property type="entry name" value="CE4_NodB_like_6s_7s"/>
    <property type="match status" value="1"/>
</dbReference>
<organism evidence="2 3">
    <name type="scientific">Chengkuizengella axinellae</name>
    <dbReference type="NCBI Taxonomy" id="3064388"/>
    <lineage>
        <taxon>Bacteria</taxon>
        <taxon>Bacillati</taxon>
        <taxon>Bacillota</taxon>
        <taxon>Bacilli</taxon>
        <taxon>Bacillales</taxon>
        <taxon>Paenibacillaceae</taxon>
        <taxon>Chengkuizengella</taxon>
    </lineage>
</organism>
<keyword evidence="3" id="KW-1185">Reference proteome</keyword>
<gene>
    <name evidence="2" type="ORF">Q5Y73_16155</name>
</gene>
<keyword evidence="2" id="KW-0378">Hydrolase</keyword>
<name>A0ABT9J244_9BACL</name>
<dbReference type="Proteomes" id="UP001231941">
    <property type="component" value="Unassembled WGS sequence"/>
</dbReference>